<accession>A0A848HIU6</accession>
<feature type="transmembrane region" description="Helical" evidence="7">
    <location>
        <begin position="29"/>
        <end position="50"/>
    </location>
</feature>
<evidence type="ECO:0000256" key="6">
    <source>
        <dbReference type="ARBA" id="ARBA00023136"/>
    </source>
</evidence>
<keyword evidence="3" id="KW-1003">Cell membrane</keyword>
<feature type="transmembrane region" description="Helical" evidence="7">
    <location>
        <begin position="131"/>
        <end position="152"/>
    </location>
</feature>
<dbReference type="Proteomes" id="UP000583752">
    <property type="component" value="Unassembled WGS sequence"/>
</dbReference>
<dbReference type="PANTHER" id="PTHR33452">
    <property type="entry name" value="OXIDOREDUCTASE CATD-RELATED"/>
    <property type="match status" value="1"/>
</dbReference>
<proteinExistence type="inferred from homology"/>
<comment type="caution">
    <text evidence="8">The sequence shown here is derived from an EMBL/GenBank/DDBJ whole genome shotgun (WGS) entry which is preliminary data.</text>
</comment>
<evidence type="ECO:0000256" key="2">
    <source>
        <dbReference type="ARBA" id="ARBA00006679"/>
    </source>
</evidence>
<keyword evidence="4 7" id="KW-0812">Transmembrane</keyword>
<gene>
    <name evidence="8" type="ORF">HHL21_07890</name>
</gene>
<dbReference type="RefSeq" id="WP_169464698.1">
    <property type="nucleotide sequence ID" value="NZ_JABBGG010000003.1"/>
</dbReference>
<reference evidence="8 9" key="1">
    <citation type="submission" date="2020-04" db="EMBL/GenBank/DDBJ databases">
        <title>Massilia sp. RP-1-19 isolated from soil.</title>
        <authorList>
            <person name="Dahal R.H."/>
        </authorList>
    </citation>
    <scope>NUCLEOTIDE SEQUENCE [LARGE SCALE GENOMIC DNA]</scope>
    <source>
        <strain evidence="8 9">RP-1-19</strain>
    </source>
</reference>
<dbReference type="AlphaFoldDB" id="A0A848HIU6"/>
<evidence type="ECO:0000256" key="5">
    <source>
        <dbReference type="ARBA" id="ARBA00022989"/>
    </source>
</evidence>
<sequence length="161" mass="17173">MKTTNSPLASLAFPPNSKAIPTATFSRVLPDALLLLVARFGIATIFWMAGRTKVQGFTIRPLTYELFRSEYALPVISPELAAQLATGAEHLLPLLLVLGLFTRPAALALLGMTAVIQLLVYPSAWPAHLSWAGLLLPLIAKGGGAWSLDSLIARLRSGASK</sequence>
<evidence type="ECO:0000256" key="7">
    <source>
        <dbReference type="SAM" id="Phobius"/>
    </source>
</evidence>
<evidence type="ECO:0000256" key="4">
    <source>
        <dbReference type="ARBA" id="ARBA00022692"/>
    </source>
</evidence>
<keyword evidence="6 7" id="KW-0472">Membrane</keyword>
<dbReference type="EMBL" id="JABBGG010000003">
    <property type="protein sequence ID" value="NML61002.1"/>
    <property type="molecule type" value="Genomic_DNA"/>
</dbReference>
<keyword evidence="9" id="KW-1185">Reference proteome</keyword>
<comment type="subcellular location">
    <subcellularLocation>
        <location evidence="1">Cell membrane</location>
        <topology evidence="1">Multi-pass membrane protein</topology>
    </subcellularLocation>
</comment>
<evidence type="ECO:0000313" key="8">
    <source>
        <dbReference type="EMBL" id="NML61002.1"/>
    </source>
</evidence>
<organism evidence="8 9">
    <name type="scientific">Massilia polaris</name>
    <dbReference type="NCBI Taxonomy" id="2728846"/>
    <lineage>
        <taxon>Bacteria</taxon>
        <taxon>Pseudomonadati</taxon>
        <taxon>Pseudomonadota</taxon>
        <taxon>Betaproteobacteria</taxon>
        <taxon>Burkholderiales</taxon>
        <taxon>Oxalobacteraceae</taxon>
        <taxon>Telluria group</taxon>
        <taxon>Massilia</taxon>
    </lineage>
</organism>
<keyword evidence="5 7" id="KW-1133">Transmembrane helix</keyword>
<dbReference type="InterPro" id="IPR051907">
    <property type="entry name" value="DoxX-like_oxidoreductase"/>
</dbReference>
<dbReference type="PANTHER" id="PTHR33452:SF1">
    <property type="entry name" value="INNER MEMBRANE PROTEIN YPHA-RELATED"/>
    <property type="match status" value="1"/>
</dbReference>
<feature type="transmembrane region" description="Helical" evidence="7">
    <location>
        <begin position="94"/>
        <end position="119"/>
    </location>
</feature>
<dbReference type="Pfam" id="PF07681">
    <property type="entry name" value="DoxX"/>
    <property type="match status" value="1"/>
</dbReference>
<protein>
    <submittedName>
        <fullName evidence="8">DoxX family protein</fullName>
    </submittedName>
</protein>
<name>A0A848HIU6_9BURK</name>
<dbReference type="InterPro" id="IPR032808">
    <property type="entry name" value="DoxX"/>
</dbReference>
<evidence type="ECO:0000256" key="3">
    <source>
        <dbReference type="ARBA" id="ARBA00022475"/>
    </source>
</evidence>
<evidence type="ECO:0000256" key="1">
    <source>
        <dbReference type="ARBA" id="ARBA00004651"/>
    </source>
</evidence>
<comment type="similarity">
    <text evidence="2">Belongs to the DoxX family.</text>
</comment>
<evidence type="ECO:0000313" key="9">
    <source>
        <dbReference type="Proteomes" id="UP000583752"/>
    </source>
</evidence>
<dbReference type="GO" id="GO:0005886">
    <property type="term" value="C:plasma membrane"/>
    <property type="evidence" value="ECO:0007669"/>
    <property type="project" value="UniProtKB-SubCell"/>
</dbReference>